<comment type="subcellular location">
    <subcellularLocation>
        <location evidence="1">Cell membrane</location>
        <topology evidence="1">Multi-pass membrane protein</topology>
    </subcellularLocation>
</comment>
<evidence type="ECO:0000256" key="5">
    <source>
        <dbReference type="ARBA" id="ARBA00022989"/>
    </source>
</evidence>
<evidence type="ECO:0000256" key="3">
    <source>
        <dbReference type="ARBA" id="ARBA00022475"/>
    </source>
</evidence>
<dbReference type="EMBL" id="JBHLWN010000019">
    <property type="protein sequence ID" value="MFC0211464.1"/>
    <property type="molecule type" value="Genomic_DNA"/>
</dbReference>
<evidence type="ECO:0000256" key="2">
    <source>
        <dbReference type="ARBA" id="ARBA00005779"/>
    </source>
</evidence>
<organism evidence="8 9">
    <name type="scientific">Paenibacillus chartarius</name>
    <dbReference type="NCBI Taxonomy" id="747481"/>
    <lineage>
        <taxon>Bacteria</taxon>
        <taxon>Bacillati</taxon>
        <taxon>Bacillota</taxon>
        <taxon>Bacilli</taxon>
        <taxon>Bacillales</taxon>
        <taxon>Paenibacillaceae</taxon>
        <taxon>Paenibacillus</taxon>
    </lineage>
</organism>
<keyword evidence="9" id="KW-1185">Reference proteome</keyword>
<keyword evidence="5 7" id="KW-1133">Transmembrane helix</keyword>
<accession>A0ABV6DFQ3</accession>
<evidence type="ECO:0000256" key="1">
    <source>
        <dbReference type="ARBA" id="ARBA00004651"/>
    </source>
</evidence>
<evidence type="ECO:0000256" key="4">
    <source>
        <dbReference type="ARBA" id="ARBA00022692"/>
    </source>
</evidence>
<evidence type="ECO:0000313" key="8">
    <source>
        <dbReference type="EMBL" id="MFC0211464.1"/>
    </source>
</evidence>
<feature type="transmembrane region" description="Helical" evidence="7">
    <location>
        <begin position="20"/>
        <end position="44"/>
    </location>
</feature>
<name>A0ABV6DFQ3_9BACL</name>
<dbReference type="PANTHER" id="PTHR40043:SF1">
    <property type="entry name" value="UPF0719 INNER MEMBRANE PROTEIN YJFL"/>
    <property type="match status" value="1"/>
</dbReference>
<dbReference type="PANTHER" id="PTHR40043">
    <property type="entry name" value="UPF0719 INNER MEMBRANE PROTEIN YJFL"/>
    <property type="match status" value="1"/>
</dbReference>
<keyword evidence="4 7" id="KW-0812">Transmembrane</keyword>
<dbReference type="InterPro" id="IPR007140">
    <property type="entry name" value="DUF350"/>
</dbReference>
<comment type="caution">
    <text evidence="8">The sequence shown here is derived from an EMBL/GenBank/DDBJ whole genome shotgun (WGS) entry which is preliminary data.</text>
</comment>
<proteinExistence type="inferred from homology"/>
<feature type="transmembrane region" description="Helical" evidence="7">
    <location>
        <begin position="56"/>
        <end position="79"/>
    </location>
</feature>
<protein>
    <submittedName>
        <fullName evidence="8">DUF350 domain-containing protein</fullName>
    </submittedName>
</protein>
<dbReference type="Pfam" id="PF03994">
    <property type="entry name" value="DUF350"/>
    <property type="match status" value="1"/>
</dbReference>
<evidence type="ECO:0000256" key="6">
    <source>
        <dbReference type="ARBA" id="ARBA00023136"/>
    </source>
</evidence>
<keyword evidence="3" id="KW-1003">Cell membrane</keyword>
<dbReference type="Proteomes" id="UP001589776">
    <property type="component" value="Unassembled WGS sequence"/>
</dbReference>
<dbReference type="RefSeq" id="WP_377468443.1">
    <property type="nucleotide sequence ID" value="NZ_JBHLWN010000019.1"/>
</dbReference>
<keyword evidence="6 7" id="KW-0472">Membrane</keyword>
<reference evidence="8 9" key="1">
    <citation type="submission" date="2024-09" db="EMBL/GenBank/DDBJ databases">
        <authorList>
            <person name="Sun Q."/>
            <person name="Mori K."/>
        </authorList>
    </citation>
    <scope>NUCLEOTIDE SEQUENCE [LARGE SCALE GENOMIC DNA]</scope>
    <source>
        <strain evidence="8 9">CCM 7759</strain>
    </source>
</reference>
<evidence type="ECO:0000256" key="7">
    <source>
        <dbReference type="SAM" id="Phobius"/>
    </source>
</evidence>
<feature type="transmembrane region" description="Helical" evidence="7">
    <location>
        <begin position="126"/>
        <end position="145"/>
    </location>
</feature>
<sequence>MRKGETAVQDEVERLLSNPFIGTLAYFSVAALALVVFMVIFGMITRYNDWEEIKKGNVAVAMSAGGKIFGICNLFRFAILNNDTIWHSLIWAGYGFGLLLVSYYLFELLTPLFKVDAEIQKDNRAVGLLSMMISISISYVIGACVT</sequence>
<evidence type="ECO:0000313" key="9">
    <source>
        <dbReference type="Proteomes" id="UP001589776"/>
    </source>
</evidence>
<gene>
    <name evidence="8" type="ORF">ACFFK0_03205</name>
</gene>
<feature type="transmembrane region" description="Helical" evidence="7">
    <location>
        <begin position="85"/>
        <end position="106"/>
    </location>
</feature>
<comment type="similarity">
    <text evidence="2">Belongs to the UPF0719 family.</text>
</comment>